<evidence type="ECO:0000313" key="3">
    <source>
        <dbReference type="EMBL" id="RMZ10619.1"/>
    </source>
</evidence>
<evidence type="ECO:0000313" key="4">
    <source>
        <dbReference type="Proteomes" id="UP000269539"/>
    </source>
</evidence>
<evidence type="ECO:0000259" key="2">
    <source>
        <dbReference type="Pfam" id="PF06985"/>
    </source>
</evidence>
<sequence length="1078" mass="121048">MNSSMLNGPRDENHNKRSKRNPPFRLFDLAPDLRGRIYHELLTWPTNDHCHLSTCHPQILAVSKQVKAEAEAILYKENTEVIQLALRQQSRPLTSCLLSKYWDFEQGVKAFFGLSRGDSMAAAVVSQQQQHISMAATRLENMALEEGWVDAVWEEGLISALVVVGTFLKANKSDAMEDRGRDEKAPFIAEVYDGGPFLTFPQRSDRFRELYEEIEPTGRYRSFQPDLSSHQSGEVQVLIQTWLVLGLLHEVFGSCLTPEEEEEEEHGGLVALLRKEDVQTGRVFLSTSRLPRLVDRWVRDHSALHGTEKGRVLLEHLVQCLLASHNFLIASHKRTGIQNAVFWSAACLGETLESVFLETLEEGTRSLPTFWGECYQRPGLGELMVRNGWCPADVATWLHAADGVQTLFYLSKLRQPLRKDHGKCEGSDVCQAMQYDMSKGEGMIHRCSNGSCGILEVDVEAMKTTFDDGTYGLLEFSTTDANELHIKVVPYHSTDDDTETDTPYVALSHVWAEGLGNPIANALPLCQLKYVYECVEQLRQELGLQQRKLLFWLDTLCCTVSSPKHRNMCLQQMQQIYRDATVVIVLDAQLAHFSTSELDSVEICARLLFSTWMRRLWTLQEGALARRLWVQLADRPVSVEKVQEDVEKIYRNRFVHNQLTLMLVSGLKRLRNFGGISEARSDEDKNNRQREPSLVDVHMAFRNRSVSVPSDEALCLSAFWSAMRHAGRTVPNSLLFFNGSRHSQEGLRWAPISFLGSTSSWSGLRKAKFTDEVAHISPKGLLVYLPAIEISVAQLLSIAEERAWAKIMPDLVNVFFARDTASGDWFMLMANRPESTCSGTTVQDILREAGGSAVILQDLGLDEMRGSGGKNDVAKGLIGSLPDSATSTAAYQPTSEGQPTILPFRLKTNIFVHKLKNDLPAKLDLLLPYADQINENASSVSFEAEADVSLLQSQYLERMPIEQARRVVKVARQACNTEMTLELRGQHQEDKIRELSELLLFFHAERQERRATALSGVIGSLVPGASGSRAFDSLKGDADFPEMLKTAEMERIMRGIPAESGEREGTGRPPWAQDGFSR</sequence>
<gene>
    <name evidence="3" type="ORF">D0864_01219</name>
</gene>
<feature type="domain" description="Heterokaryon incompatibility" evidence="2">
    <location>
        <begin position="504"/>
        <end position="589"/>
    </location>
</feature>
<dbReference type="EMBL" id="QWIO01000071">
    <property type="protein sequence ID" value="RMZ10619.1"/>
    <property type="molecule type" value="Genomic_DNA"/>
</dbReference>
<dbReference type="AlphaFoldDB" id="A0A3M7HBA6"/>
<dbReference type="InterPro" id="IPR010730">
    <property type="entry name" value="HET"/>
</dbReference>
<protein>
    <recommendedName>
        <fullName evidence="2">Heterokaryon incompatibility domain-containing protein</fullName>
    </recommendedName>
</protein>
<accession>A0A3M7HBA6</accession>
<dbReference type="Proteomes" id="UP000269539">
    <property type="component" value="Unassembled WGS sequence"/>
</dbReference>
<comment type="caution">
    <text evidence="3">The sequence shown here is derived from an EMBL/GenBank/DDBJ whole genome shotgun (WGS) entry which is preliminary data.</text>
</comment>
<feature type="region of interest" description="Disordered" evidence="1">
    <location>
        <begin position="1056"/>
        <end position="1078"/>
    </location>
</feature>
<feature type="region of interest" description="Disordered" evidence="1">
    <location>
        <begin position="1"/>
        <end position="23"/>
    </location>
</feature>
<dbReference type="PANTHER" id="PTHR39596:SF2">
    <property type="entry name" value="HET DOMAIN PROTEIN (AFU_ORTHOLOGUE AFUA_1G17550)-RELATED"/>
    <property type="match status" value="1"/>
</dbReference>
<evidence type="ECO:0000256" key="1">
    <source>
        <dbReference type="SAM" id="MobiDB-lite"/>
    </source>
</evidence>
<proteinExistence type="predicted"/>
<reference evidence="3 4" key="1">
    <citation type="journal article" date="2018" name="BMC Genomics">
        <title>Genomic evidence for intraspecific hybridization in a clonal and extremely halotolerant yeast.</title>
        <authorList>
            <person name="Gostincar C."/>
            <person name="Stajich J.E."/>
            <person name="Zupancic J."/>
            <person name="Zalar P."/>
            <person name="Gunde-Cimerman N."/>
        </authorList>
    </citation>
    <scope>NUCLEOTIDE SEQUENCE [LARGE SCALE GENOMIC DNA]</scope>
    <source>
        <strain evidence="3 4">EXF-10513</strain>
    </source>
</reference>
<dbReference type="Pfam" id="PF06985">
    <property type="entry name" value="HET"/>
    <property type="match status" value="1"/>
</dbReference>
<dbReference type="VEuPathDB" id="FungiDB:BTJ68_03996"/>
<organism evidence="3 4">
    <name type="scientific">Hortaea werneckii</name>
    <name type="common">Black yeast</name>
    <name type="synonym">Cladosporium werneckii</name>
    <dbReference type="NCBI Taxonomy" id="91943"/>
    <lineage>
        <taxon>Eukaryota</taxon>
        <taxon>Fungi</taxon>
        <taxon>Dikarya</taxon>
        <taxon>Ascomycota</taxon>
        <taxon>Pezizomycotina</taxon>
        <taxon>Dothideomycetes</taxon>
        <taxon>Dothideomycetidae</taxon>
        <taxon>Mycosphaerellales</taxon>
        <taxon>Teratosphaeriaceae</taxon>
        <taxon>Hortaea</taxon>
    </lineage>
</organism>
<name>A0A3M7HBA6_HORWE</name>
<dbReference type="PANTHER" id="PTHR39596">
    <property type="match status" value="1"/>
</dbReference>